<keyword evidence="2" id="KW-1185">Reference proteome</keyword>
<dbReference type="Proteomes" id="UP000444980">
    <property type="component" value="Unassembled WGS sequence"/>
</dbReference>
<comment type="caution">
    <text evidence="1">The sequence shown here is derived from an EMBL/GenBank/DDBJ whole genome shotgun (WGS) entry which is preliminary data.</text>
</comment>
<dbReference type="AlphaFoldDB" id="A0A7M3SUS8"/>
<proteinExistence type="predicted"/>
<reference evidence="2" key="1">
    <citation type="submission" date="2019-06" db="EMBL/GenBank/DDBJ databases">
        <title>Gordonia isolated from sludge of a wastewater treatment plant.</title>
        <authorList>
            <person name="Tamura T."/>
            <person name="Aoyama K."/>
            <person name="Kang Y."/>
            <person name="Saito S."/>
            <person name="Akiyama N."/>
            <person name="Yazawa K."/>
            <person name="Gonoi T."/>
            <person name="Mikami Y."/>
        </authorList>
    </citation>
    <scope>NUCLEOTIDE SEQUENCE [LARGE SCALE GENOMIC DNA]</scope>
    <source>
        <strain evidence="2">NBRC 107697</strain>
    </source>
</reference>
<sequence length="86" mass="9667">MLVSMELTARFTNTYDGEEHVHDEILALPTPTSVDFDEDLQEWSEDHLFPLTGDGNAMDRDAGYFVEILACAECPTLVGREFAWGI</sequence>
<gene>
    <name evidence="1" type="ORF">nbrc107697_04410</name>
</gene>
<dbReference type="EMBL" id="BJOU01000001">
    <property type="protein sequence ID" value="GED96402.1"/>
    <property type="molecule type" value="Genomic_DNA"/>
</dbReference>
<protein>
    <submittedName>
        <fullName evidence="1">Uncharacterized protein</fullName>
    </submittedName>
</protein>
<accession>A0A7M3SUS8</accession>
<organism evidence="1 2">
    <name type="scientific">Gordonia crocea</name>
    <dbReference type="NCBI Taxonomy" id="589162"/>
    <lineage>
        <taxon>Bacteria</taxon>
        <taxon>Bacillati</taxon>
        <taxon>Actinomycetota</taxon>
        <taxon>Actinomycetes</taxon>
        <taxon>Mycobacteriales</taxon>
        <taxon>Gordoniaceae</taxon>
        <taxon>Gordonia</taxon>
    </lineage>
</organism>
<evidence type="ECO:0000313" key="2">
    <source>
        <dbReference type="Proteomes" id="UP000444980"/>
    </source>
</evidence>
<evidence type="ECO:0000313" key="1">
    <source>
        <dbReference type="EMBL" id="GED96402.1"/>
    </source>
</evidence>
<name>A0A7M3SUS8_9ACTN</name>